<dbReference type="GO" id="GO:0004190">
    <property type="term" value="F:aspartic-type endopeptidase activity"/>
    <property type="evidence" value="ECO:0007669"/>
    <property type="project" value="UniProtKB-UniRule"/>
</dbReference>
<organism evidence="11 12">
    <name type="scientific">Boudabousia tangfeifanii</name>
    <dbReference type="NCBI Taxonomy" id="1912795"/>
    <lineage>
        <taxon>Bacteria</taxon>
        <taxon>Bacillati</taxon>
        <taxon>Actinomycetota</taxon>
        <taxon>Actinomycetes</taxon>
        <taxon>Actinomycetales</taxon>
        <taxon>Actinomycetaceae</taxon>
        <taxon>Boudabousia</taxon>
    </lineage>
</organism>
<keyword evidence="12" id="KW-1185">Reference proteome</keyword>
<evidence type="ECO:0000256" key="8">
    <source>
        <dbReference type="ARBA" id="ARBA00023136"/>
    </source>
</evidence>
<feature type="transmembrane region" description="Helical" evidence="9">
    <location>
        <begin position="52"/>
        <end position="70"/>
    </location>
</feature>
<dbReference type="EMBL" id="CP017812">
    <property type="protein sequence ID" value="AOZ73485.1"/>
    <property type="molecule type" value="Genomic_DNA"/>
</dbReference>
<evidence type="ECO:0000256" key="6">
    <source>
        <dbReference type="ARBA" id="ARBA00022801"/>
    </source>
</evidence>
<dbReference type="InterPro" id="IPR001872">
    <property type="entry name" value="Peptidase_A8"/>
</dbReference>
<reference evidence="11 12" key="1">
    <citation type="submission" date="2016-10" db="EMBL/GenBank/DDBJ databases">
        <title>Actinomyces aegypiusis sp. nov., isolated from the Aegypius monachus in Qinghai Tibet Plateau China.</title>
        <authorList>
            <person name="Wang Y."/>
        </authorList>
    </citation>
    <scope>NUCLEOTIDE SEQUENCE [LARGE SCALE GENOMIC DNA]</scope>
    <source>
        <strain evidence="11 12">VUL4_3</strain>
    </source>
</reference>
<evidence type="ECO:0000256" key="4">
    <source>
        <dbReference type="ARBA" id="ARBA00022692"/>
    </source>
</evidence>
<dbReference type="GO" id="GO:0006508">
    <property type="term" value="P:proteolysis"/>
    <property type="evidence" value="ECO:0007669"/>
    <property type="project" value="UniProtKB-KW"/>
</dbReference>
<evidence type="ECO:0000256" key="9">
    <source>
        <dbReference type="HAMAP-Rule" id="MF_00161"/>
    </source>
</evidence>
<dbReference type="EC" id="3.4.23.36" evidence="9"/>
<dbReference type="NCBIfam" id="TIGR00077">
    <property type="entry name" value="lspA"/>
    <property type="match status" value="1"/>
</dbReference>
<feature type="transmembrane region" description="Helical" evidence="9">
    <location>
        <begin position="77"/>
        <end position="94"/>
    </location>
</feature>
<keyword evidence="4 9" id="KW-0812">Transmembrane</keyword>
<keyword evidence="8 9" id="KW-0472">Membrane</keyword>
<evidence type="ECO:0000313" key="11">
    <source>
        <dbReference type="EMBL" id="AOZ73485.1"/>
    </source>
</evidence>
<comment type="caution">
    <text evidence="9">Lacks conserved residue(s) required for the propagation of feature annotation.</text>
</comment>
<sequence>MFIVATLVDQLSKVWALNALGQGQVVKLIGNYFTLELIHNPGAAFSLGTGKAWIFSLISLAVLGAIFYYLPKIVSSAWIITLGFFAAGALGNLIDRLFRAPGWGNGHVVDFLNYHGFFIGNIADIYIFIGAVAIIAFTLFGVEPVAKAQAATTNTAAPKTVATKEELDHE</sequence>
<evidence type="ECO:0000256" key="2">
    <source>
        <dbReference type="ARBA" id="ARBA00022475"/>
    </source>
</evidence>
<evidence type="ECO:0000256" key="5">
    <source>
        <dbReference type="ARBA" id="ARBA00022750"/>
    </source>
</evidence>
<dbReference type="PANTHER" id="PTHR33695">
    <property type="entry name" value="LIPOPROTEIN SIGNAL PEPTIDASE"/>
    <property type="match status" value="1"/>
</dbReference>
<dbReference type="PRINTS" id="PR00781">
    <property type="entry name" value="LIPOSIGPTASE"/>
</dbReference>
<evidence type="ECO:0000256" key="10">
    <source>
        <dbReference type="RuleBase" id="RU004181"/>
    </source>
</evidence>
<dbReference type="HAMAP" id="MF_00161">
    <property type="entry name" value="LspA"/>
    <property type="match status" value="1"/>
</dbReference>
<evidence type="ECO:0000256" key="1">
    <source>
        <dbReference type="ARBA" id="ARBA00006139"/>
    </source>
</evidence>
<comment type="function">
    <text evidence="9">This protein specifically catalyzes the removal of signal peptides from prolipoproteins.</text>
</comment>
<comment type="similarity">
    <text evidence="1 9 10">Belongs to the peptidase A8 family.</text>
</comment>
<dbReference type="PANTHER" id="PTHR33695:SF1">
    <property type="entry name" value="LIPOPROTEIN SIGNAL PEPTIDASE"/>
    <property type="match status" value="1"/>
</dbReference>
<comment type="pathway">
    <text evidence="9">Protein modification; lipoprotein biosynthesis (signal peptide cleavage).</text>
</comment>
<evidence type="ECO:0000256" key="7">
    <source>
        <dbReference type="ARBA" id="ARBA00022989"/>
    </source>
</evidence>
<proteinExistence type="inferred from homology"/>
<comment type="catalytic activity">
    <reaction evidence="9">
        <text>Release of signal peptides from bacterial membrane prolipoproteins. Hydrolyzes -Xaa-Yaa-Zaa-|-(S,diacylglyceryl)Cys-, in which Xaa is hydrophobic (preferably Leu), and Yaa (Ala or Ser) and Zaa (Gly or Ala) have small, neutral side chains.</text>
        <dbReference type="EC" id="3.4.23.36"/>
    </reaction>
</comment>
<comment type="subcellular location">
    <subcellularLocation>
        <location evidence="9">Cell membrane</location>
        <topology evidence="9">Multi-pass membrane protein</topology>
    </subcellularLocation>
</comment>
<dbReference type="Pfam" id="PF01252">
    <property type="entry name" value="Peptidase_A8"/>
    <property type="match status" value="1"/>
</dbReference>
<keyword evidence="3 9" id="KW-0645">Protease</keyword>
<feature type="active site" evidence="9">
    <location>
        <position position="124"/>
    </location>
</feature>
<dbReference type="Proteomes" id="UP000176288">
    <property type="component" value="Chromosome"/>
</dbReference>
<feature type="transmembrane region" description="Helical" evidence="9">
    <location>
        <begin position="114"/>
        <end position="140"/>
    </location>
</feature>
<keyword evidence="6 9" id="KW-0378">Hydrolase</keyword>
<keyword evidence="7 9" id="KW-1133">Transmembrane helix</keyword>
<gene>
    <name evidence="9" type="primary">lspA</name>
    <name evidence="11" type="ORF">BK816_05625</name>
</gene>
<accession>A0A1D9MMI0</accession>
<feature type="active site" evidence="9">
    <location>
        <position position="110"/>
    </location>
</feature>
<evidence type="ECO:0000313" key="12">
    <source>
        <dbReference type="Proteomes" id="UP000176288"/>
    </source>
</evidence>
<dbReference type="KEGG" id="avu:BK816_05625"/>
<dbReference type="UniPathway" id="UPA00665"/>
<dbReference type="AlphaFoldDB" id="A0A1D9MMI0"/>
<name>A0A1D9MMI0_9ACTO</name>
<keyword evidence="5 9" id="KW-0064">Aspartyl protease</keyword>
<protein>
    <recommendedName>
        <fullName evidence="9">Lipoprotein signal peptidase</fullName>
        <ecNumber evidence="9">3.4.23.36</ecNumber>
    </recommendedName>
    <alternativeName>
        <fullName evidence="9">Prolipoprotein signal peptidase</fullName>
    </alternativeName>
    <alternativeName>
        <fullName evidence="9">Signal peptidase II</fullName>
        <shortName evidence="9">SPase II</shortName>
    </alternativeName>
</protein>
<keyword evidence="2 9" id="KW-1003">Cell membrane</keyword>
<dbReference type="STRING" id="1912795.BK816_05625"/>
<evidence type="ECO:0000256" key="3">
    <source>
        <dbReference type="ARBA" id="ARBA00022670"/>
    </source>
</evidence>
<dbReference type="GO" id="GO:0005886">
    <property type="term" value="C:plasma membrane"/>
    <property type="evidence" value="ECO:0007669"/>
    <property type="project" value="UniProtKB-SubCell"/>
</dbReference>